<dbReference type="AlphaFoldDB" id="A0A9N8VJV0"/>
<dbReference type="OrthoDB" id="10597523at2759"/>
<evidence type="ECO:0000313" key="2">
    <source>
        <dbReference type="Proteomes" id="UP000789759"/>
    </source>
</evidence>
<sequence length="189" mass="22868">MSLSKEVILMILERYDYTSFNDVKSLYFVNKMFNEFIKSILLNIFAEKINNKTQLQINNFIKDCEVDEFNRYYIIFKKWIIRKKLEQNLNNYYKNSIHIVLKILVPKPVFNFMTRTYIYYFNYSNQFIRNLNTNVSYMIENNLNFKSNLVEIRDELYKYGTLDTGIVLILTEECFKINSDNLIEFTSSE</sequence>
<protein>
    <submittedName>
        <fullName evidence="1">6895_t:CDS:1</fullName>
    </submittedName>
</protein>
<accession>A0A9N8VJV0</accession>
<gene>
    <name evidence="1" type="ORF">CPELLU_LOCUS362</name>
</gene>
<comment type="caution">
    <text evidence="1">The sequence shown here is derived from an EMBL/GenBank/DDBJ whole genome shotgun (WGS) entry which is preliminary data.</text>
</comment>
<name>A0A9N8VJV0_9GLOM</name>
<keyword evidence="2" id="KW-1185">Reference proteome</keyword>
<evidence type="ECO:0000313" key="1">
    <source>
        <dbReference type="EMBL" id="CAG8455421.1"/>
    </source>
</evidence>
<reference evidence="1" key="1">
    <citation type="submission" date="2021-06" db="EMBL/GenBank/DDBJ databases">
        <authorList>
            <person name="Kallberg Y."/>
            <person name="Tangrot J."/>
            <person name="Rosling A."/>
        </authorList>
    </citation>
    <scope>NUCLEOTIDE SEQUENCE</scope>
    <source>
        <strain evidence="1">FL966</strain>
    </source>
</reference>
<dbReference type="EMBL" id="CAJVQA010000095">
    <property type="protein sequence ID" value="CAG8455421.1"/>
    <property type="molecule type" value="Genomic_DNA"/>
</dbReference>
<organism evidence="1 2">
    <name type="scientific">Cetraspora pellucida</name>
    <dbReference type="NCBI Taxonomy" id="1433469"/>
    <lineage>
        <taxon>Eukaryota</taxon>
        <taxon>Fungi</taxon>
        <taxon>Fungi incertae sedis</taxon>
        <taxon>Mucoromycota</taxon>
        <taxon>Glomeromycotina</taxon>
        <taxon>Glomeromycetes</taxon>
        <taxon>Diversisporales</taxon>
        <taxon>Gigasporaceae</taxon>
        <taxon>Cetraspora</taxon>
    </lineage>
</organism>
<dbReference type="Proteomes" id="UP000789759">
    <property type="component" value="Unassembled WGS sequence"/>
</dbReference>
<proteinExistence type="predicted"/>